<proteinExistence type="predicted"/>
<organism evidence="2 3">
    <name type="scientific">Ktedonospora formicarum</name>
    <dbReference type="NCBI Taxonomy" id="2778364"/>
    <lineage>
        <taxon>Bacteria</taxon>
        <taxon>Bacillati</taxon>
        <taxon>Chloroflexota</taxon>
        <taxon>Ktedonobacteria</taxon>
        <taxon>Ktedonobacterales</taxon>
        <taxon>Ktedonobacteraceae</taxon>
        <taxon>Ktedonospora</taxon>
    </lineage>
</organism>
<evidence type="ECO:0000259" key="1">
    <source>
        <dbReference type="Pfam" id="PF13649"/>
    </source>
</evidence>
<comment type="caution">
    <text evidence="2">The sequence shown here is derived from an EMBL/GenBank/DDBJ whole genome shotgun (WGS) entry which is preliminary data.</text>
</comment>
<dbReference type="CDD" id="cd02440">
    <property type="entry name" value="AdoMet_MTases"/>
    <property type="match status" value="1"/>
</dbReference>
<dbReference type="RefSeq" id="WP_220197841.1">
    <property type="nucleotide sequence ID" value="NZ_BNJF01000004.1"/>
</dbReference>
<dbReference type="AlphaFoldDB" id="A0A8J3I898"/>
<accession>A0A8J3I898</accession>
<dbReference type="PANTHER" id="PTHR43591:SF24">
    <property type="entry name" value="2-METHOXY-6-POLYPRENYL-1,4-BENZOQUINOL METHYLASE, MITOCHONDRIAL"/>
    <property type="match status" value="1"/>
</dbReference>
<dbReference type="Pfam" id="PF13649">
    <property type="entry name" value="Methyltransf_25"/>
    <property type="match status" value="1"/>
</dbReference>
<dbReference type="Gene3D" id="3.40.50.150">
    <property type="entry name" value="Vaccinia Virus protein VP39"/>
    <property type="match status" value="1"/>
</dbReference>
<sequence>MTENKRSIFDPEKAEEMYRLKLQGEYFTKVTGLIEGLDPRGITDVVDLACGTGDWLINLMATYPHMRGVGVDISERMLSSCQAQSIDQPNIAFQKIDILKPLLEFDDNSFDLVNARLLLAVETMNGWPQLFREVYRILRPGGTFRLVESDVAGQSNSPALDQFHHLEQRLLFDKEKIPTPYTLGITPYFQPMLTEAGFHHIQHQSWLNDVSWSHKEGNKFASDIYIELSLRLRPLLTPTYIAPEAYDQLRKEMEHDLRHQFVSAAYIWGGISTKDE</sequence>
<feature type="domain" description="Methyltransferase" evidence="1">
    <location>
        <begin position="45"/>
        <end position="142"/>
    </location>
</feature>
<evidence type="ECO:0000313" key="2">
    <source>
        <dbReference type="EMBL" id="GHO48660.1"/>
    </source>
</evidence>
<keyword evidence="3" id="KW-1185">Reference proteome</keyword>
<dbReference type="InterPro" id="IPR041698">
    <property type="entry name" value="Methyltransf_25"/>
</dbReference>
<evidence type="ECO:0000313" key="3">
    <source>
        <dbReference type="Proteomes" id="UP000612362"/>
    </source>
</evidence>
<dbReference type="GO" id="GO:0008168">
    <property type="term" value="F:methyltransferase activity"/>
    <property type="evidence" value="ECO:0007669"/>
    <property type="project" value="TreeGrafter"/>
</dbReference>
<name>A0A8J3I898_9CHLR</name>
<dbReference type="EMBL" id="BNJF01000004">
    <property type="protein sequence ID" value="GHO48660.1"/>
    <property type="molecule type" value="Genomic_DNA"/>
</dbReference>
<dbReference type="SUPFAM" id="SSF53335">
    <property type="entry name" value="S-adenosyl-L-methionine-dependent methyltransferases"/>
    <property type="match status" value="1"/>
</dbReference>
<dbReference type="Proteomes" id="UP000612362">
    <property type="component" value="Unassembled WGS sequence"/>
</dbReference>
<reference evidence="2" key="1">
    <citation type="submission" date="2020-10" db="EMBL/GenBank/DDBJ databases">
        <title>Taxonomic study of unclassified bacteria belonging to the class Ktedonobacteria.</title>
        <authorList>
            <person name="Yabe S."/>
            <person name="Wang C.M."/>
            <person name="Zheng Y."/>
            <person name="Sakai Y."/>
            <person name="Cavaletti L."/>
            <person name="Monciardini P."/>
            <person name="Donadio S."/>
        </authorList>
    </citation>
    <scope>NUCLEOTIDE SEQUENCE</scope>
    <source>
        <strain evidence="2">SOSP1-1</strain>
    </source>
</reference>
<gene>
    <name evidence="2" type="ORF">KSX_68230</name>
</gene>
<protein>
    <recommendedName>
        <fullName evidence="1">Methyltransferase domain-containing protein</fullName>
    </recommendedName>
</protein>
<dbReference type="PANTHER" id="PTHR43591">
    <property type="entry name" value="METHYLTRANSFERASE"/>
    <property type="match status" value="1"/>
</dbReference>
<dbReference type="InterPro" id="IPR029063">
    <property type="entry name" value="SAM-dependent_MTases_sf"/>
</dbReference>